<dbReference type="SUPFAM" id="SSF57546">
    <property type="entry name" value="Crisp domain-like"/>
    <property type="match status" value="1"/>
</dbReference>
<dbReference type="InterPro" id="IPR001283">
    <property type="entry name" value="CRISP-related"/>
</dbReference>
<dbReference type="PROSITE" id="PS51670">
    <property type="entry name" value="SHKT"/>
    <property type="match status" value="1"/>
</dbReference>
<accession>A0A8C6AF42</accession>
<evidence type="ECO:0000256" key="3">
    <source>
        <dbReference type="PROSITE-ProRule" id="PRU01005"/>
    </source>
</evidence>
<dbReference type="Ensembl" id="ENSMMMT00000031929.1">
    <property type="protein sequence ID" value="ENSMMMP00000028240.1"/>
    <property type="gene ID" value="ENSMMMG00000024617.1"/>
</dbReference>
<keyword evidence="7" id="KW-1185">Reference proteome</keyword>
<reference evidence="6" key="2">
    <citation type="submission" date="2025-09" db="UniProtKB">
        <authorList>
            <consortium name="Ensembl"/>
        </authorList>
    </citation>
    <scope>IDENTIFICATION</scope>
</reference>
<dbReference type="FunFam" id="3.40.33.10:FF:000005">
    <property type="entry name" value="Cysteine-rich secretory protein 2"/>
    <property type="match status" value="1"/>
</dbReference>
<reference evidence="6" key="1">
    <citation type="submission" date="2025-08" db="UniProtKB">
        <authorList>
            <consortium name="Ensembl"/>
        </authorList>
    </citation>
    <scope>IDENTIFICATION</scope>
</reference>
<dbReference type="PROSITE" id="PS01010">
    <property type="entry name" value="CRISP_2"/>
    <property type="match status" value="1"/>
</dbReference>
<proteinExistence type="inferred from homology"/>
<sequence>MILLVNCNSVTLIFNVVTLLTSCFFLKANVSFFSLLTHHPSVQMEITNKHNDLRRMTNPRASNMLKMNWNAEVAKNAEKWANRCTLSHSSRIANCGEKLFMSSAPLPWSHIIQVFYDEVKNFKYGVGDIRANSKTGHYTQLVWATSHQIGCALAHCPHKHLSYFYVCHYCPEGNNRNTKKTPYKKGKPCGDCPNNCDNGLCTNPCKYIDRFFNCADLVKEFGCDINITKENCKATCRCSSEIK</sequence>
<dbReference type="GO" id="GO:0005576">
    <property type="term" value="C:extracellular region"/>
    <property type="evidence" value="ECO:0007669"/>
    <property type="project" value="InterPro"/>
</dbReference>
<dbReference type="Pfam" id="PF00188">
    <property type="entry name" value="CAP"/>
    <property type="match status" value="1"/>
</dbReference>
<dbReference type="SMART" id="SM00198">
    <property type="entry name" value="SCP"/>
    <property type="match status" value="1"/>
</dbReference>
<dbReference type="InterPro" id="IPR035940">
    <property type="entry name" value="CAP_sf"/>
</dbReference>
<protein>
    <recommendedName>
        <fullName evidence="5">ShKT domain-containing protein</fullName>
    </recommendedName>
</protein>
<dbReference type="Pfam" id="PF08562">
    <property type="entry name" value="Crisp"/>
    <property type="match status" value="1"/>
</dbReference>
<dbReference type="InterPro" id="IPR014044">
    <property type="entry name" value="CAP_dom"/>
</dbReference>
<dbReference type="Gene3D" id="3.40.33.10">
    <property type="entry name" value="CAP"/>
    <property type="match status" value="1"/>
</dbReference>
<feature type="disulfide bond" evidence="3">
    <location>
        <begin position="214"/>
        <end position="232"/>
    </location>
</feature>
<dbReference type="SUPFAM" id="SSF55797">
    <property type="entry name" value="PR-1-like"/>
    <property type="match status" value="1"/>
</dbReference>
<comment type="caution">
    <text evidence="3">Lacks conserved residue(s) required for the propagation of feature annotation.</text>
</comment>
<dbReference type="PANTHER" id="PTHR10334">
    <property type="entry name" value="CYSTEINE-RICH SECRETORY PROTEIN-RELATED"/>
    <property type="match status" value="1"/>
</dbReference>
<dbReference type="InterPro" id="IPR013871">
    <property type="entry name" value="Cysteine_rich_secretory"/>
</dbReference>
<evidence type="ECO:0000259" key="5">
    <source>
        <dbReference type="PROSITE" id="PS51670"/>
    </source>
</evidence>
<comment type="similarity">
    <text evidence="1">Belongs to the CRISP family.</text>
</comment>
<dbReference type="Gene3D" id="1.10.10.740">
    <property type="entry name" value="Crisp domain"/>
    <property type="match status" value="1"/>
</dbReference>
<evidence type="ECO:0000313" key="7">
    <source>
        <dbReference type="Proteomes" id="UP000694407"/>
    </source>
</evidence>
<dbReference type="InterPro" id="IPR003582">
    <property type="entry name" value="ShKT_dom"/>
</dbReference>
<feature type="domain" description="ShKT" evidence="5">
    <location>
        <begin position="205"/>
        <end position="238"/>
    </location>
</feature>
<keyword evidence="4" id="KW-0472">Membrane</keyword>
<keyword evidence="2 3" id="KW-1015">Disulfide bond</keyword>
<keyword evidence="4" id="KW-1133">Transmembrane helix</keyword>
<evidence type="ECO:0000256" key="2">
    <source>
        <dbReference type="ARBA" id="ARBA00023157"/>
    </source>
</evidence>
<dbReference type="FunFam" id="1.10.10.740:FF:000001">
    <property type="entry name" value="Cysteine-rich secretory protein 2"/>
    <property type="match status" value="1"/>
</dbReference>
<dbReference type="GeneTree" id="ENSGT00940000167629"/>
<name>A0A8C6AF42_MARMA</name>
<feature type="disulfide bond" evidence="3">
    <location>
        <begin position="223"/>
        <end position="236"/>
    </location>
</feature>
<organism evidence="6 7">
    <name type="scientific">Marmota marmota marmota</name>
    <name type="common">Alpine marmot</name>
    <dbReference type="NCBI Taxonomy" id="9994"/>
    <lineage>
        <taxon>Eukaryota</taxon>
        <taxon>Metazoa</taxon>
        <taxon>Chordata</taxon>
        <taxon>Craniata</taxon>
        <taxon>Vertebrata</taxon>
        <taxon>Euteleostomi</taxon>
        <taxon>Mammalia</taxon>
        <taxon>Eutheria</taxon>
        <taxon>Euarchontoglires</taxon>
        <taxon>Glires</taxon>
        <taxon>Rodentia</taxon>
        <taxon>Sciuromorpha</taxon>
        <taxon>Sciuridae</taxon>
        <taxon>Xerinae</taxon>
        <taxon>Marmotini</taxon>
        <taxon>Marmota</taxon>
    </lineage>
</organism>
<keyword evidence="4" id="KW-0812">Transmembrane</keyword>
<evidence type="ECO:0000313" key="6">
    <source>
        <dbReference type="Ensembl" id="ENSMMMP00000028240.1"/>
    </source>
</evidence>
<evidence type="ECO:0000256" key="1">
    <source>
        <dbReference type="ARBA" id="ARBA00009923"/>
    </source>
</evidence>
<evidence type="ECO:0000256" key="4">
    <source>
        <dbReference type="SAM" id="Phobius"/>
    </source>
</evidence>
<dbReference type="PROSITE" id="PS01009">
    <property type="entry name" value="CRISP_1"/>
    <property type="match status" value="1"/>
</dbReference>
<dbReference type="PRINTS" id="PR00837">
    <property type="entry name" value="V5TPXLIKE"/>
</dbReference>
<feature type="transmembrane region" description="Helical" evidence="4">
    <location>
        <begin position="12"/>
        <end position="36"/>
    </location>
</feature>
<dbReference type="InterPro" id="IPR018244">
    <property type="entry name" value="Allrgn_V5/Tpx1_CS"/>
</dbReference>
<dbReference type="InterPro" id="IPR042076">
    <property type="entry name" value="Crisp-like_dom"/>
</dbReference>
<dbReference type="AlphaFoldDB" id="A0A8C6AF42"/>
<dbReference type="Proteomes" id="UP000694407">
    <property type="component" value="Unplaced"/>
</dbReference>